<evidence type="ECO:0000256" key="3">
    <source>
        <dbReference type="ARBA" id="ARBA00022833"/>
    </source>
</evidence>
<keyword evidence="8" id="KW-0540">Nuclease</keyword>
<dbReference type="Pfam" id="PF01541">
    <property type="entry name" value="GIY-YIG"/>
    <property type="match status" value="1"/>
</dbReference>
<evidence type="ECO:0000256" key="1">
    <source>
        <dbReference type="ARBA" id="ARBA00022723"/>
    </source>
</evidence>
<protein>
    <submittedName>
        <fullName evidence="8">GIY-YIg endonuclease</fullName>
    </submittedName>
</protein>
<feature type="domain" description="RanBP2-type" evidence="7">
    <location>
        <begin position="126"/>
        <end position="154"/>
    </location>
</feature>
<dbReference type="SMART" id="SM00547">
    <property type="entry name" value="ZnF_RBZ"/>
    <property type="match status" value="3"/>
</dbReference>
<dbReference type="InterPro" id="IPR036443">
    <property type="entry name" value="Znf_RanBP2_sf"/>
</dbReference>
<organism evidence="8 9">
    <name type="scientific">Fadolivirus FV1/VV64</name>
    <dbReference type="NCBI Taxonomy" id="3070911"/>
    <lineage>
        <taxon>Viruses</taxon>
        <taxon>Varidnaviria</taxon>
        <taxon>Bamfordvirae</taxon>
        <taxon>Nucleocytoviricota</taxon>
        <taxon>Megaviricetes</taxon>
        <taxon>Imitervirales</taxon>
        <taxon>Mimiviridae</taxon>
        <taxon>Klosneuvirinae</taxon>
        <taxon>Fadolivirus</taxon>
        <taxon>Fadolivirus algeromassiliense</taxon>
    </lineage>
</organism>
<dbReference type="InterPro" id="IPR035901">
    <property type="entry name" value="GIY-YIG_endonuc_sf"/>
</dbReference>
<evidence type="ECO:0000259" key="7">
    <source>
        <dbReference type="PROSITE" id="PS50199"/>
    </source>
</evidence>
<dbReference type="Gene3D" id="4.10.60.10">
    <property type="entry name" value="Zinc finger, CCHC-type"/>
    <property type="match status" value="1"/>
</dbReference>
<dbReference type="PROSITE" id="PS50199">
    <property type="entry name" value="ZF_RANBP2_2"/>
    <property type="match status" value="2"/>
</dbReference>
<gene>
    <name evidence="8" type="ORF">Fadolivirus_1_840</name>
</gene>
<dbReference type="SUPFAM" id="SSF57756">
    <property type="entry name" value="Retrovirus zinc finger-like domains"/>
    <property type="match status" value="1"/>
</dbReference>
<dbReference type="PANTHER" id="PTHR23111">
    <property type="entry name" value="ZINC FINGER PROTEIN"/>
    <property type="match status" value="1"/>
</dbReference>
<dbReference type="GO" id="GO:0004519">
    <property type="term" value="F:endonuclease activity"/>
    <property type="evidence" value="ECO:0007669"/>
    <property type="project" value="UniProtKB-KW"/>
</dbReference>
<dbReference type="SUPFAM" id="SSF90209">
    <property type="entry name" value="Ran binding protein zinc finger-like"/>
    <property type="match status" value="3"/>
</dbReference>
<dbReference type="Proteomes" id="UP001162001">
    <property type="component" value="Segment"/>
</dbReference>
<name>A0A7D3R283_9VIRU</name>
<evidence type="ECO:0000313" key="9">
    <source>
        <dbReference type="Proteomes" id="UP001162001"/>
    </source>
</evidence>
<evidence type="ECO:0000259" key="6">
    <source>
        <dbReference type="PROSITE" id="PS50164"/>
    </source>
</evidence>
<feature type="domain" description="RanBP2-type" evidence="7">
    <location>
        <begin position="188"/>
        <end position="215"/>
    </location>
</feature>
<accession>A0A7D3R283</accession>
<proteinExistence type="predicted"/>
<keyword evidence="2 4" id="KW-0863">Zinc-finger</keyword>
<keyword evidence="3" id="KW-0862">Zinc</keyword>
<dbReference type="GO" id="GO:0008270">
    <property type="term" value="F:zinc ion binding"/>
    <property type="evidence" value="ECO:0007669"/>
    <property type="project" value="UniProtKB-KW"/>
</dbReference>
<dbReference type="InterPro" id="IPR001878">
    <property type="entry name" value="Znf_CCHC"/>
</dbReference>
<dbReference type="CDD" id="cd00719">
    <property type="entry name" value="GIY-YIG_SF"/>
    <property type="match status" value="1"/>
</dbReference>
<evidence type="ECO:0000256" key="2">
    <source>
        <dbReference type="ARBA" id="ARBA00022771"/>
    </source>
</evidence>
<dbReference type="InterPro" id="IPR036875">
    <property type="entry name" value="Znf_CCHC_sf"/>
</dbReference>
<dbReference type="PROSITE" id="PS50158">
    <property type="entry name" value="ZF_CCHC"/>
    <property type="match status" value="1"/>
</dbReference>
<dbReference type="PROSITE" id="PS50164">
    <property type="entry name" value="GIY_YIG"/>
    <property type="match status" value="1"/>
</dbReference>
<feature type="domain" description="GIY-YIG" evidence="6">
    <location>
        <begin position="1"/>
        <end position="83"/>
    </location>
</feature>
<keyword evidence="9" id="KW-1185">Reference proteome</keyword>
<keyword evidence="8" id="KW-0255">Endonuclease</keyword>
<dbReference type="InterPro" id="IPR000305">
    <property type="entry name" value="GIY-YIG_endonuc"/>
</dbReference>
<feature type="domain" description="CCHC-type" evidence="5">
    <location>
        <begin position="104"/>
        <end position="119"/>
    </location>
</feature>
<dbReference type="Pfam" id="PF00098">
    <property type="entry name" value="zf-CCHC"/>
    <property type="match status" value="1"/>
</dbReference>
<reference evidence="8 9" key="1">
    <citation type="submission" date="2020-04" db="EMBL/GenBank/DDBJ databases">
        <title>Advantages and limits of metagenomic assembly and binning of a giant virus.</title>
        <authorList>
            <person name="Schulz F."/>
            <person name="Andreani J."/>
            <person name="Francis R."/>
            <person name="Boudjemaa H."/>
            <person name="Bou Khalil J.Y."/>
            <person name="Lee J."/>
            <person name="La Scola B."/>
            <person name="Woyke T."/>
        </authorList>
    </citation>
    <scope>NUCLEOTIDE SEQUENCE [LARGE SCALE GENOMIC DNA]</scope>
    <source>
        <strain evidence="8 9">FV1/VV64</strain>
    </source>
</reference>
<dbReference type="SMART" id="SM00343">
    <property type="entry name" value="ZnF_C2HC"/>
    <property type="match status" value="1"/>
</dbReference>
<evidence type="ECO:0000256" key="4">
    <source>
        <dbReference type="PROSITE-ProRule" id="PRU00047"/>
    </source>
</evidence>
<dbReference type="PANTHER" id="PTHR23111:SF104">
    <property type="entry name" value="RANBP2-TYPE DOMAIN-CONTAINING PROTEIN"/>
    <property type="match status" value="1"/>
</dbReference>
<dbReference type="SUPFAM" id="SSF82771">
    <property type="entry name" value="GIY-YIG endonuclease"/>
    <property type="match status" value="1"/>
</dbReference>
<evidence type="ECO:0000259" key="5">
    <source>
        <dbReference type="PROSITE" id="PS50158"/>
    </source>
</evidence>
<sequence length="215" mass="25414">MVKYLYILRLTDGKYYIGTTNREPNARIVEHFQNNGSHWTKKYKPIEVIEIYENPDMFDEDKFTKKYMSQYGIDNVRGGTYLQTILPDYQLMSLQQELCTSQDKCFKCQQSGHFLKECPLYVDETRPGDWNCQCGEHNFASRADCRRCNKKKTDSEFKHGDWLCDCDEHNFANRTTCRKCNKISPNMRSGDWVCNCGEYNFSNRIKCRKCNSDKI</sequence>
<evidence type="ECO:0000313" key="8">
    <source>
        <dbReference type="EMBL" id="QKF94298.1"/>
    </source>
</evidence>
<dbReference type="Gene3D" id="3.40.1440.10">
    <property type="entry name" value="GIY-YIG endonuclease"/>
    <property type="match status" value="1"/>
</dbReference>
<dbReference type="EMBL" id="MT418680">
    <property type="protein sequence ID" value="QKF94298.1"/>
    <property type="molecule type" value="Genomic_DNA"/>
</dbReference>
<keyword evidence="8" id="KW-0378">Hydrolase</keyword>
<dbReference type="Gene3D" id="4.10.1060.10">
    <property type="entry name" value="Zinc finger, RanBP2-type"/>
    <property type="match status" value="3"/>
</dbReference>
<keyword evidence="1" id="KW-0479">Metal-binding</keyword>
<dbReference type="InterPro" id="IPR001876">
    <property type="entry name" value="Znf_RanBP2"/>
</dbReference>
<dbReference type="GO" id="GO:0003729">
    <property type="term" value="F:mRNA binding"/>
    <property type="evidence" value="ECO:0007669"/>
    <property type="project" value="TreeGrafter"/>
</dbReference>